<comment type="caution">
    <text evidence="6">The sequence shown here is derived from an EMBL/GenBank/DDBJ whole genome shotgun (WGS) entry which is preliminary data.</text>
</comment>
<dbReference type="AlphaFoldDB" id="A0A2W4CDC6"/>
<gene>
    <name evidence="6" type="ORF">CPY51_22355</name>
</gene>
<dbReference type="RefSeq" id="WP_111162447.1">
    <property type="nucleotide sequence ID" value="NZ_PCDP01000045.1"/>
</dbReference>
<evidence type="ECO:0000259" key="5">
    <source>
        <dbReference type="PROSITE" id="PS50110"/>
    </source>
</evidence>
<organism evidence="6 7">
    <name type="scientific">Rhizobium tubonense</name>
    <dbReference type="NCBI Taxonomy" id="484088"/>
    <lineage>
        <taxon>Bacteria</taxon>
        <taxon>Pseudomonadati</taxon>
        <taxon>Pseudomonadota</taxon>
        <taxon>Alphaproteobacteria</taxon>
        <taxon>Hyphomicrobiales</taxon>
        <taxon>Rhizobiaceae</taxon>
        <taxon>Rhizobium/Agrobacterium group</taxon>
        <taxon>Rhizobium</taxon>
    </lineage>
</organism>
<dbReference type="InterPro" id="IPR001789">
    <property type="entry name" value="Sig_transdc_resp-reg_receiver"/>
</dbReference>
<dbReference type="OrthoDB" id="7060229at2"/>
<dbReference type="Gene3D" id="3.40.50.2300">
    <property type="match status" value="1"/>
</dbReference>
<feature type="domain" description="Response regulatory" evidence="5">
    <location>
        <begin position="18"/>
        <end position="128"/>
    </location>
</feature>
<dbReference type="PROSITE" id="PS50110">
    <property type="entry name" value="RESPONSE_REGULATORY"/>
    <property type="match status" value="1"/>
</dbReference>
<keyword evidence="1 4" id="KW-0597">Phosphoprotein</keyword>
<dbReference type="Pfam" id="PF00072">
    <property type="entry name" value="Response_reg"/>
    <property type="match status" value="1"/>
</dbReference>
<accession>A0A2W4CDC6</accession>
<evidence type="ECO:0000256" key="2">
    <source>
        <dbReference type="ARBA" id="ARBA00023015"/>
    </source>
</evidence>
<evidence type="ECO:0000256" key="3">
    <source>
        <dbReference type="ARBA" id="ARBA00023163"/>
    </source>
</evidence>
<feature type="modified residue" description="4-aspartylphosphate" evidence="4">
    <location>
        <position position="66"/>
    </location>
</feature>
<evidence type="ECO:0000256" key="4">
    <source>
        <dbReference type="PROSITE-ProRule" id="PRU00169"/>
    </source>
</evidence>
<dbReference type="InterPro" id="IPR050595">
    <property type="entry name" value="Bact_response_regulator"/>
</dbReference>
<dbReference type="Proteomes" id="UP000248925">
    <property type="component" value="Unassembled WGS sequence"/>
</dbReference>
<dbReference type="PANTHER" id="PTHR44591">
    <property type="entry name" value="STRESS RESPONSE REGULATOR PROTEIN 1"/>
    <property type="match status" value="1"/>
</dbReference>
<dbReference type="PANTHER" id="PTHR44591:SF3">
    <property type="entry name" value="RESPONSE REGULATORY DOMAIN-CONTAINING PROTEIN"/>
    <property type="match status" value="1"/>
</dbReference>
<keyword evidence="3" id="KW-0804">Transcription</keyword>
<evidence type="ECO:0000256" key="1">
    <source>
        <dbReference type="ARBA" id="ARBA00022553"/>
    </source>
</evidence>
<dbReference type="GO" id="GO:0000160">
    <property type="term" value="P:phosphorelay signal transduction system"/>
    <property type="evidence" value="ECO:0007669"/>
    <property type="project" value="InterPro"/>
</dbReference>
<reference evidence="6 7" key="1">
    <citation type="journal article" date="2018" name="Sci. Rep.">
        <title>Rhizobium tumorigenes sp. nov., a novel plant tumorigenic bacterium isolated from cane gall tumors on thornless blackberry.</title>
        <authorList>
            <person name="Kuzmanovi N."/>
            <person name="Smalla K."/>
            <person name="Gronow S."/>
            <person name="PuBawska J."/>
        </authorList>
    </citation>
    <scope>NUCLEOTIDE SEQUENCE [LARGE SCALE GENOMIC DNA]</scope>
    <source>
        <strain evidence="6 7">CCBAU 85046</strain>
    </source>
</reference>
<dbReference type="SUPFAM" id="SSF52172">
    <property type="entry name" value="CheY-like"/>
    <property type="match status" value="1"/>
</dbReference>
<sequence length="147" mass="15476">MQTISTRETAVNDAPRCRILIVEDDLIIALDLEDMISDMGFDVVGLASGRDHALKLAPVCDIAFVDVNLSDGASGPEIGRVLAEQFGITVVFMTGNAEVVAAGVPGTLGVISKPVSPRTVEDTLRYIIAGRANETMSAPSMLKVFAA</sequence>
<proteinExistence type="predicted"/>
<dbReference type="InterPro" id="IPR011006">
    <property type="entry name" value="CheY-like_superfamily"/>
</dbReference>
<evidence type="ECO:0000313" key="6">
    <source>
        <dbReference type="EMBL" id="PZM10781.1"/>
    </source>
</evidence>
<keyword evidence="7" id="KW-1185">Reference proteome</keyword>
<dbReference type="NCBIfam" id="NF009972">
    <property type="entry name" value="PRK13435.1-3"/>
    <property type="match status" value="1"/>
</dbReference>
<dbReference type="SMART" id="SM00448">
    <property type="entry name" value="REC"/>
    <property type="match status" value="1"/>
</dbReference>
<name>A0A2W4CDC6_9HYPH</name>
<dbReference type="EMBL" id="PCDP01000045">
    <property type="protein sequence ID" value="PZM10781.1"/>
    <property type="molecule type" value="Genomic_DNA"/>
</dbReference>
<evidence type="ECO:0000313" key="7">
    <source>
        <dbReference type="Proteomes" id="UP000248925"/>
    </source>
</evidence>
<protein>
    <submittedName>
        <fullName evidence="6">Response regulator</fullName>
    </submittedName>
</protein>
<keyword evidence="2" id="KW-0805">Transcription regulation</keyword>